<reference evidence="1 2" key="1">
    <citation type="submission" date="2018-03" db="EMBL/GenBank/DDBJ databases">
        <title>Ahniella affigens gen. nov., sp. nov., a gammaproteobacterium isolated from sandy soil near a stream.</title>
        <authorList>
            <person name="Ko Y."/>
            <person name="Kim J.-H."/>
        </authorList>
    </citation>
    <scope>NUCLEOTIDE SEQUENCE [LARGE SCALE GENOMIC DNA]</scope>
    <source>
        <strain evidence="1 2">D13</strain>
    </source>
</reference>
<evidence type="ECO:0008006" key="3">
    <source>
        <dbReference type="Google" id="ProtNLM"/>
    </source>
</evidence>
<evidence type="ECO:0000313" key="1">
    <source>
        <dbReference type="EMBL" id="AVP96755.1"/>
    </source>
</evidence>
<dbReference type="KEGG" id="xba:C7S18_05880"/>
<protein>
    <recommendedName>
        <fullName evidence="3">Glutamine amidotransferase</fullName>
    </recommendedName>
</protein>
<evidence type="ECO:0000313" key="2">
    <source>
        <dbReference type="Proteomes" id="UP000241074"/>
    </source>
</evidence>
<dbReference type="Proteomes" id="UP000241074">
    <property type="component" value="Chromosome"/>
</dbReference>
<gene>
    <name evidence="1" type="ORF">C7S18_05880</name>
</gene>
<dbReference type="InterPro" id="IPR029062">
    <property type="entry name" value="Class_I_gatase-like"/>
</dbReference>
<accession>A0A2P1PPJ3</accession>
<dbReference type="OrthoDB" id="9792284at2"/>
<dbReference type="AlphaFoldDB" id="A0A2P1PPJ3"/>
<dbReference type="InterPro" id="IPR032633">
    <property type="entry name" value="ThiJ-like"/>
</dbReference>
<organism evidence="1 2">
    <name type="scientific">Ahniella affigens</name>
    <dbReference type="NCBI Taxonomy" id="2021234"/>
    <lineage>
        <taxon>Bacteria</taxon>
        <taxon>Pseudomonadati</taxon>
        <taxon>Pseudomonadota</taxon>
        <taxon>Gammaproteobacteria</taxon>
        <taxon>Lysobacterales</taxon>
        <taxon>Rhodanobacteraceae</taxon>
        <taxon>Ahniella</taxon>
    </lineage>
</organism>
<dbReference type="Pfam" id="PF17124">
    <property type="entry name" value="ThiJ_like"/>
    <property type="match status" value="1"/>
</dbReference>
<dbReference type="EMBL" id="CP027860">
    <property type="protein sequence ID" value="AVP96755.1"/>
    <property type="molecule type" value="Genomic_DNA"/>
</dbReference>
<dbReference type="PANTHER" id="PTHR43068:SF1">
    <property type="entry name" value="SLR1854 PROTEIN"/>
    <property type="match status" value="1"/>
</dbReference>
<proteinExistence type="predicted"/>
<dbReference type="PANTHER" id="PTHR43068">
    <property type="entry name" value="SLR1854 PROTEIN"/>
    <property type="match status" value="1"/>
</dbReference>
<keyword evidence="2" id="KW-1185">Reference proteome</keyword>
<sequence length="253" mass="28265">MRVLMPLPSTDFDPTESSVPFVRLSEAGHQMIVATPDGRPAAADERMLSGRGLGPWKPMLRADTNARNAYARMEQHPAFRQPIRWADAGSDQFDALLLPGGHAPGMRPYLESEHLQDIASSMLQTGKPVAAVCHGVLVLARAERRHRGRVIADRQLTALTMAQEWSALLLTIWWLGTYYRTYPISVQREVSKTLTQGGRFLTGPFALLRDAPGKLNRGFVVRDRNLLTARWPGDVHRMAETFVQMLEEAKARA</sequence>
<name>A0A2P1PPJ3_9GAMM</name>
<dbReference type="Gene3D" id="3.40.50.880">
    <property type="match status" value="1"/>
</dbReference>
<reference evidence="1 2" key="2">
    <citation type="submission" date="2018-03" db="EMBL/GenBank/DDBJ databases">
        <authorList>
            <person name="Keele B.F."/>
        </authorList>
    </citation>
    <scope>NUCLEOTIDE SEQUENCE [LARGE SCALE GENOMIC DNA]</scope>
    <source>
        <strain evidence="1 2">D13</strain>
    </source>
</reference>
<dbReference type="SUPFAM" id="SSF52317">
    <property type="entry name" value="Class I glutamine amidotransferase-like"/>
    <property type="match status" value="1"/>
</dbReference>